<comment type="caution">
    <text evidence="1">The sequence shown here is derived from an EMBL/GenBank/DDBJ whole genome shotgun (WGS) entry which is preliminary data.</text>
</comment>
<organism evidence="1 2">
    <name type="scientific">Xylaria curta</name>
    <dbReference type="NCBI Taxonomy" id="42375"/>
    <lineage>
        <taxon>Eukaryota</taxon>
        <taxon>Fungi</taxon>
        <taxon>Dikarya</taxon>
        <taxon>Ascomycota</taxon>
        <taxon>Pezizomycotina</taxon>
        <taxon>Sordariomycetes</taxon>
        <taxon>Xylariomycetidae</taxon>
        <taxon>Xylariales</taxon>
        <taxon>Xylariaceae</taxon>
        <taxon>Xylaria</taxon>
    </lineage>
</organism>
<name>A0ACC1P9T5_9PEZI</name>
<evidence type="ECO:0000313" key="1">
    <source>
        <dbReference type="EMBL" id="KAJ2988814.1"/>
    </source>
</evidence>
<dbReference type="Proteomes" id="UP001143856">
    <property type="component" value="Unassembled WGS sequence"/>
</dbReference>
<keyword evidence="2" id="KW-1185">Reference proteome</keyword>
<reference evidence="1" key="1">
    <citation type="submission" date="2022-10" db="EMBL/GenBank/DDBJ databases">
        <title>Genome Sequence of Xylaria curta.</title>
        <authorList>
            <person name="Buettner E."/>
        </authorList>
    </citation>
    <scope>NUCLEOTIDE SEQUENCE</scope>
    <source>
        <strain evidence="1">Babe10</strain>
    </source>
</reference>
<proteinExistence type="predicted"/>
<accession>A0ACC1P9T5</accession>
<sequence length="574" mass="64292">MAVGQAQGLPILAAAAGVVVHHGIFRHGEWHLHGPHIIASHLTLCGATLYYLSRFDDGLATILGRVVVLGVAYLAGLFSSMVVYRLYFHRLSSFRGPRLAPVTKLWHVWHVRDSTNFLFQEEIYKKYGSIVRTGPNEITIFNPAAFELLDGFGNETTRDVWYDIIRPRTSAVFTRDKVEHKEGRKFWGQGLSNKADLDVAAAMNDYYPRIAGLVRELSNCIGSFGLNPVDVDQVMSWYSWDVMGEVLFGEDFNLTKSKVTHPGIKHRDRALALAGPLSDAIWIALLGFQLCPPVGIVNDWHNMIRFCEDHMKLRLGRGGNNKTDMAAYFIDEYEKTANTKSKKTRDLHLAGTAVTAVVAGSDTTRAVLVGMWWFLSKYPEHAKKVQAEVDGVDVNDVNALAALPHVNGVINESLRLVPPVMTGGNRITGPNGMLVDDVLIPPGVKVTCPKYVLHRSTLRQLSRAYRRYVSADLFAVESCWAQPNEFIPERWYSRPELILDKRAFAPFSTGARYCLGKSMALNSLRLVLATLLQDYDVSFSPDYDEDTLWRDMRDQVTCQPGAVFCIFKPRKAAK</sequence>
<gene>
    <name evidence="1" type="ORF">NUW58_g3778</name>
</gene>
<evidence type="ECO:0000313" key="2">
    <source>
        <dbReference type="Proteomes" id="UP001143856"/>
    </source>
</evidence>
<protein>
    <submittedName>
        <fullName evidence="1">Uncharacterized protein</fullName>
    </submittedName>
</protein>
<dbReference type="EMBL" id="JAPDGR010000602">
    <property type="protein sequence ID" value="KAJ2988814.1"/>
    <property type="molecule type" value="Genomic_DNA"/>
</dbReference>